<dbReference type="Proteomes" id="UP001157134">
    <property type="component" value="Unassembled WGS sequence"/>
</dbReference>
<proteinExistence type="predicted"/>
<dbReference type="SUPFAM" id="SSF103642">
    <property type="entry name" value="Sec-C motif"/>
    <property type="match status" value="1"/>
</dbReference>
<dbReference type="Pfam" id="PF13643">
    <property type="entry name" value="DUF4145"/>
    <property type="match status" value="1"/>
</dbReference>
<evidence type="ECO:0000259" key="1">
    <source>
        <dbReference type="Pfam" id="PF13643"/>
    </source>
</evidence>
<dbReference type="Pfam" id="PF02810">
    <property type="entry name" value="SEC-C"/>
    <property type="match status" value="1"/>
</dbReference>
<sequence>MLEINTDLDFAKLFSQQIHDCYQTALEFLSDNPDYSLLKFRKIIELLSKFIAERRAIDFKNDNLFEQINMLFEEGIISKNIKNTFHQLRKLCNDGVHIKAPIEEQDDSNFVKNAEESIKNKAAQCRKLIIELFEDLYVQVLLEKELPKFTLVDLSQQGLKKIIFDAAIDSSSYHAKLKAGIAYEAIATKNSRDEGLLARDSFVYNQSSLFKIAAANYEASYKLSSNVDDYYMNPYSLAKDISVNEYILRYCDTEPLYKYAVLAINGWIGIEQEKEGMELLRVAVKRGNKEAIAYYGAHLYDSEEYTESKKYLEQAKEADSALAYRYLFYLYSDEKSPFQDHDVAYKYLNNAIEYGCIDSIGELGILYHKGIIVDKNDEKAEELLLDAIDKGSYAAKRYHLVEFNDLVGEMQKHAKRFADDFEKAFHKVQSEIEAAKPKPLKVEKTGRNSPCPCGSGKKYKSCCLKGSGANLQTPLLIFNQ</sequence>
<evidence type="ECO:0000313" key="3">
    <source>
        <dbReference type="Proteomes" id="UP001157134"/>
    </source>
</evidence>
<dbReference type="SMART" id="SM00671">
    <property type="entry name" value="SEL1"/>
    <property type="match status" value="2"/>
</dbReference>
<gene>
    <name evidence="2" type="ORF">tloyanaT_32450</name>
</gene>
<protein>
    <recommendedName>
        <fullName evidence="1">DUF4145 domain-containing protein</fullName>
    </recommendedName>
</protein>
<comment type="caution">
    <text evidence="2">The sequence shown here is derived from an EMBL/GenBank/DDBJ whole genome shotgun (WGS) entry which is preliminary data.</text>
</comment>
<dbReference type="RefSeq" id="WP_284300588.1">
    <property type="nucleotide sequence ID" value="NZ_BSSV01000008.1"/>
</dbReference>
<organism evidence="2 3">
    <name type="scientific">Thalassotalea loyana</name>
    <dbReference type="NCBI Taxonomy" id="280483"/>
    <lineage>
        <taxon>Bacteria</taxon>
        <taxon>Pseudomonadati</taxon>
        <taxon>Pseudomonadota</taxon>
        <taxon>Gammaproteobacteria</taxon>
        <taxon>Alteromonadales</taxon>
        <taxon>Colwelliaceae</taxon>
        <taxon>Thalassotalea</taxon>
    </lineage>
</organism>
<reference evidence="2 3" key="1">
    <citation type="submission" date="2023-03" db="EMBL/GenBank/DDBJ databases">
        <title>Thalassotalea loyana LMG 22536T draft genome sequence.</title>
        <authorList>
            <person name="Sawabe T."/>
        </authorList>
    </citation>
    <scope>NUCLEOTIDE SEQUENCE [LARGE SCALE GENOMIC DNA]</scope>
    <source>
        <strain evidence="2 3">LMG 22536</strain>
    </source>
</reference>
<dbReference type="InterPro" id="IPR006597">
    <property type="entry name" value="Sel1-like"/>
</dbReference>
<accession>A0ABQ6HHA9</accession>
<dbReference type="InterPro" id="IPR004027">
    <property type="entry name" value="SEC_C_motif"/>
</dbReference>
<dbReference type="InterPro" id="IPR011990">
    <property type="entry name" value="TPR-like_helical_dom_sf"/>
</dbReference>
<dbReference type="SUPFAM" id="SSF81901">
    <property type="entry name" value="HCP-like"/>
    <property type="match status" value="1"/>
</dbReference>
<dbReference type="Gene3D" id="1.25.40.10">
    <property type="entry name" value="Tetratricopeptide repeat domain"/>
    <property type="match status" value="1"/>
</dbReference>
<evidence type="ECO:0000313" key="2">
    <source>
        <dbReference type="EMBL" id="GLX86992.1"/>
    </source>
</evidence>
<name>A0ABQ6HHA9_9GAMM</name>
<feature type="domain" description="DUF4145" evidence="1">
    <location>
        <begin position="24"/>
        <end position="107"/>
    </location>
</feature>
<dbReference type="EMBL" id="BSSV01000008">
    <property type="protein sequence ID" value="GLX86992.1"/>
    <property type="molecule type" value="Genomic_DNA"/>
</dbReference>
<keyword evidence="3" id="KW-1185">Reference proteome</keyword>
<dbReference type="InterPro" id="IPR025285">
    <property type="entry name" value="DUF4145"/>
</dbReference>